<organism evidence="1 2">
    <name type="scientific">Chthoniobacter flavus Ellin428</name>
    <dbReference type="NCBI Taxonomy" id="497964"/>
    <lineage>
        <taxon>Bacteria</taxon>
        <taxon>Pseudomonadati</taxon>
        <taxon>Verrucomicrobiota</taxon>
        <taxon>Spartobacteria</taxon>
        <taxon>Chthoniobacterales</taxon>
        <taxon>Chthoniobacteraceae</taxon>
        <taxon>Chthoniobacter</taxon>
    </lineage>
</organism>
<gene>
    <name evidence="1" type="ORF">CfE428DRAFT_1138</name>
</gene>
<dbReference type="InParanoid" id="B4CX47"/>
<evidence type="ECO:0008006" key="3">
    <source>
        <dbReference type="Google" id="ProtNLM"/>
    </source>
</evidence>
<sequence precursor="true">MKRDLLICRAGRSAAWRLAVLGIIGMLSGAQAGALDLGTPTSRTPYDAYLGPLWEVLHHLGGAQPDMATVNKLVAEDRAFRYVFKKDQPYVPQTPAETESTHSGDCKAKALWLASKMDTGKIRFVVGKARAESTMSHAWLIWEGPDGWLILDATMFSRPLQPDRMSPAEYVPNYSYAPGGKYIHAVAAAGAGKKYGDHL</sequence>
<dbReference type="Gene3D" id="3.10.620.30">
    <property type="match status" value="1"/>
</dbReference>
<keyword evidence="2" id="KW-1185">Reference proteome</keyword>
<evidence type="ECO:0000313" key="1">
    <source>
        <dbReference type="EMBL" id="EDY20845.1"/>
    </source>
</evidence>
<dbReference type="EMBL" id="ABVL01000003">
    <property type="protein sequence ID" value="EDY20845.1"/>
    <property type="molecule type" value="Genomic_DNA"/>
</dbReference>
<dbReference type="RefSeq" id="WP_006978464.1">
    <property type="nucleotide sequence ID" value="NZ_ABVL01000003.1"/>
</dbReference>
<protein>
    <recommendedName>
        <fullName evidence="3">Transglutaminase-like domain-containing protein</fullName>
    </recommendedName>
</protein>
<dbReference type="Proteomes" id="UP000005824">
    <property type="component" value="Unassembled WGS sequence"/>
</dbReference>
<name>B4CX47_9BACT</name>
<accession>B4CX47</accession>
<evidence type="ECO:0000313" key="2">
    <source>
        <dbReference type="Proteomes" id="UP000005824"/>
    </source>
</evidence>
<reference evidence="1 2" key="1">
    <citation type="journal article" date="2011" name="J. Bacteriol.">
        <title>Genome sequence of Chthoniobacter flavus Ellin428, an aerobic heterotrophic soil bacterium.</title>
        <authorList>
            <person name="Kant R."/>
            <person name="van Passel M.W."/>
            <person name="Palva A."/>
            <person name="Lucas S."/>
            <person name="Lapidus A."/>
            <person name="Glavina Del Rio T."/>
            <person name="Dalin E."/>
            <person name="Tice H."/>
            <person name="Bruce D."/>
            <person name="Goodwin L."/>
            <person name="Pitluck S."/>
            <person name="Larimer F.W."/>
            <person name="Land M.L."/>
            <person name="Hauser L."/>
            <person name="Sangwan P."/>
            <person name="de Vos W.M."/>
            <person name="Janssen P.H."/>
            <person name="Smidt H."/>
        </authorList>
    </citation>
    <scope>NUCLEOTIDE SEQUENCE [LARGE SCALE GENOMIC DNA]</scope>
    <source>
        <strain evidence="1 2">Ellin428</strain>
    </source>
</reference>
<proteinExistence type="predicted"/>
<dbReference type="STRING" id="497964.CfE428DRAFT_1138"/>
<dbReference type="AlphaFoldDB" id="B4CX47"/>
<comment type="caution">
    <text evidence="1">The sequence shown here is derived from an EMBL/GenBank/DDBJ whole genome shotgun (WGS) entry which is preliminary data.</text>
</comment>